<accession>A0A5D2QM45</accession>
<protein>
    <submittedName>
        <fullName evidence="2">Uncharacterized protein</fullName>
    </submittedName>
</protein>
<dbReference type="EMBL" id="CM017614">
    <property type="protein sequence ID" value="TYI29479.1"/>
    <property type="molecule type" value="Genomic_DNA"/>
</dbReference>
<keyword evidence="3" id="KW-1185">Reference proteome</keyword>
<dbReference type="EMBL" id="CM017614">
    <property type="protein sequence ID" value="TYI29484.1"/>
    <property type="molecule type" value="Genomic_DNA"/>
</dbReference>
<evidence type="ECO:0000313" key="3">
    <source>
        <dbReference type="Proteomes" id="UP000322667"/>
    </source>
</evidence>
<evidence type="ECO:0000313" key="2">
    <source>
        <dbReference type="EMBL" id="TYI29479.1"/>
    </source>
</evidence>
<dbReference type="Proteomes" id="UP000322667">
    <property type="component" value="Chromosome A05"/>
</dbReference>
<dbReference type="EMBL" id="CM017614">
    <property type="protein sequence ID" value="TYI29478.1"/>
    <property type="molecule type" value="Genomic_DNA"/>
</dbReference>
<dbReference type="AlphaFoldDB" id="A0A5D2QM45"/>
<feature type="region of interest" description="Disordered" evidence="1">
    <location>
        <begin position="20"/>
        <end position="56"/>
    </location>
</feature>
<sequence length="124" mass="14306">MIRREIEGTFSKIMKYLNPRTKQSIQPHSGSSQHRSSTKASWASRGTSSTQNHSVDSFRPKAAIECAVVLHPRDGKRQSSKIFDRAFTSQDRHHFSHTHRTSLYYLVSILNLTHQWRGPMGYHN</sequence>
<reference evidence="2 3" key="1">
    <citation type="submission" date="2019-07" db="EMBL/GenBank/DDBJ databases">
        <title>WGS assembly of Gossypium tomentosum.</title>
        <authorList>
            <person name="Chen Z.J."/>
            <person name="Sreedasyam A."/>
            <person name="Ando A."/>
            <person name="Song Q."/>
            <person name="De L."/>
            <person name="Hulse-Kemp A."/>
            <person name="Ding M."/>
            <person name="Ye W."/>
            <person name="Kirkbride R."/>
            <person name="Jenkins J."/>
            <person name="Plott C."/>
            <person name="Lovell J."/>
            <person name="Lin Y.-M."/>
            <person name="Vaughn R."/>
            <person name="Liu B."/>
            <person name="Li W."/>
            <person name="Simpson S."/>
            <person name="Scheffler B."/>
            <person name="Saski C."/>
            <person name="Grover C."/>
            <person name="Hu G."/>
            <person name="Conover J."/>
            <person name="Carlson J."/>
            <person name="Shu S."/>
            <person name="Boston L."/>
            <person name="Williams M."/>
            <person name="Peterson D."/>
            <person name="Mcgee K."/>
            <person name="Jones D."/>
            <person name="Wendel J."/>
            <person name="Stelly D."/>
            <person name="Grimwood J."/>
            <person name="Schmutz J."/>
        </authorList>
    </citation>
    <scope>NUCLEOTIDE SEQUENCE [LARGE SCALE GENOMIC DNA]</scope>
    <source>
        <strain evidence="2">7179.01</strain>
    </source>
</reference>
<gene>
    <name evidence="2" type="ORF">ES332_A05G319300v1</name>
</gene>
<evidence type="ECO:0000256" key="1">
    <source>
        <dbReference type="SAM" id="MobiDB-lite"/>
    </source>
</evidence>
<name>A0A5D2QM45_GOSTO</name>
<organism evidence="2 3">
    <name type="scientific">Gossypium tomentosum</name>
    <name type="common">Hawaiian cotton</name>
    <name type="synonym">Gossypium sandvicense</name>
    <dbReference type="NCBI Taxonomy" id="34277"/>
    <lineage>
        <taxon>Eukaryota</taxon>
        <taxon>Viridiplantae</taxon>
        <taxon>Streptophyta</taxon>
        <taxon>Embryophyta</taxon>
        <taxon>Tracheophyta</taxon>
        <taxon>Spermatophyta</taxon>
        <taxon>Magnoliopsida</taxon>
        <taxon>eudicotyledons</taxon>
        <taxon>Gunneridae</taxon>
        <taxon>Pentapetalae</taxon>
        <taxon>rosids</taxon>
        <taxon>malvids</taxon>
        <taxon>Malvales</taxon>
        <taxon>Malvaceae</taxon>
        <taxon>Malvoideae</taxon>
        <taxon>Gossypium</taxon>
    </lineage>
</organism>
<feature type="compositionally biased region" description="Polar residues" evidence="1">
    <location>
        <begin position="20"/>
        <end position="55"/>
    </location>
</feature>
<proteinExistence type="predicted"/>